<dbReference type="Pfam" id="PF00239">
    <property type="entry name" value="Resolvase"/>
    <property type="match status" value="1"/>
</dbReference>
<dbReference type="PROSITE" id="PS51736">
    <property type="entry name" value="RECOMBINASES_3"/>
    <property type="match status" value="1"/>
</dbReference>
<evidence type="ECO:0000256" key="1">
    <source>
        <dbReference type="SAM" id="Coils"/>
    </source>
</evidence>
<dbReference type="InterPro" id="IPR050639">
    <property type="entry name" value="SSR_resolvase"/>
</dbReference>
<keyword evidence="4" id="KW-1185">Reference proteome</keyword>
<dbReference type="InterPro" id="IPR036162">
    <property type="entry name" value="Resolvase-like_N_sf"/>
</dbReference>
<dbReference type="Proteomes" id="UP000075666">
    <property type="component" value="Unassembled WGS sequence"/>
</dbReference>
<dbReference type="CDD" id="cd00338">
    <property type="entry name" value="Ser_Recombinase"/>
    <property type="match status" value="1"/>
</dbReference>
<sequence>MKFGAIYARSSLGKEKQGDTVEHQIDMIKEFAKREKIDVIFDEQFIYEDEDSGYKTTLLQRPAMRRLLGDIEKGLIHTVFFKGISRFARDSGESITTAKRLTNKGVRVISMEENYDSDRDDPTIFQIFSVMAENESRKTSIRVSLGNKQRARNGDWPGTTTPLGLTKVKDLPEELSKALIEQGRRKHSLHPDDFAPTVQKIFHLYVKENLGRKRIVSWLNDHGYKTNRGKLFQEKHIVDILSNEAYIGNIVYGKTRYNYVEDDELNKKIQQTVRLDEEDWVRAENKHPAIIDKELFDQAQKKIQEAKQRHAHPKKFNAAKHPLTGLLKCGLCGGNMICQKRTNKKKDGTKLEYRYYVCSTYHKQGRNVCPQANVNADHLEDELLEFVEKKLKVFVNLNMNDRVKEKDQKQQEINKDIHQIDIMLKKKVHASKTLLESREFYDIETFIELNKEIQEEIKKLRDQKANLEDARQSLNNNNAKLELMDLYKDFQKNKPTDIDHKRRVFHKLIESVVFKEETVTEINFYNTLL</sequence>
<feature type="coiled-coil region" evidence="1">
    <location>
        <begin position="443"/>
        <end position="484"/>
    </location>
</feature>
<dbReference type="GO" id="GO:0003677">
    <property type="term" value="F:DNA binding"/>
    <property type="evidence" value="ECO:0007669"/>
    <property type="project" value="InterPro"/>
</dbReference>
<dbReference type="InterPro" id="IPR011109">
    <property type="entry name" value="DNA_bind_recombinase_dom"/>
</dbReference>
<dbReference type="InterPro" id="IPR025827">
    <property type="entry name" value="Zn_ribbon_recom_dom"/>
</dbReference>
<reference evidence="3 4" key="1">
    <citation type="submission" date="2016-01" db="EMBL/GenBank/DDBJ databases">
        <title>Genome Sequences of Twelve Sporeforming Bacillus Species Isolated from Foods.</title>
        <authorList>
            <person name="Berendsen E.M."/>
            <person name="Wells-Bennik M.H."/>
            <person name="Krawcyk A.O."/>
            <person name="De Jong A."/>
            <person name="Holsappel S."/>
            <person name="Eijlander R.T."/>
            <person name="Kuipers O.P."/>
        </authorList>
    </citation>
    <scope>NUCLEOTIDE SEQUENCE [LARGE SCALE GENOMIC DNA]</scope>
    <source>
        <strain evidence="3 4">B4102</strain>
    </source>
</reference>
<dbReference type="InterPro" id="IPR006119">
    <property type="entry name" value="Resolv_N"/>
</dbReference>
<evidence type="ECO:0000259" key="2">
    <source>
        <dbReference type="PROSITE" id="PS51736"/>
    </source>
</evidence>
<dbReference type="PATRIC" id="fig|46224.3.peg.846"/>
<evidence type="ECO:0000313" key="4">
    <source>
        <dbReference type="Proteomes" id="UP000075666"/>
    </source>
</evidence>
<comment type="caution">
    <text evidence="3">The sequence shown here is derived from an EMBL/GenBank/DDBJ whole genome shotgun (WGS) entry which is preliminary data.</text>
</comment>
<accession>A0A150KKS6</accession>
<protein>
    <recommendedName>
        <fullName evidence="2">Resolvase/invertase-type recombinase catalytic domain-containing protein</fullName>
    </recommendedName>
</protein>
<organism evidence="3 4">
    <name type="scientific">Heyndrickxia sporothermodurans</name>
    <dbReference type="NCBI Taxonomy" id="46224"/>
    <lineage>
        <taxon>Bacteria</taxon>
        <taxon>Bacillati</taxon>
        <taxon>Bacillota</taxon>
        <taxon>Bacilli</taxon>
        <taxon>Bacillales</taxon>
        <taxon>Bacillaceae</taxon>
        <taxon>Heyndrickxia</taxon>
    </lineage>
</organism>
<dbReference type="InterPro" id="IPR038109">
    <property type="entry name" value="DNA_bind_recomb_sf"/>
</dbReference>
<dbReference type="SUPFAM" id="SSF53041">
    <property type="entry name" value="Resolvase-like"/>
    <property type="match status" value="1"/>
</dbReference>
<evidence type="ECO:0000313" key="3">
    <source>
        <dbReference type="EMBL" id="KYC92225.1"/>
    </source>
</evidence>
<feature type="domain" description="Resolvase/invertase-type recombinase catalytic" evidence="2">
    <location>
        <begin position="3"/>
        <end position="154"/>
    </location>
</feature>
<dbReference type="Gene3D" id="3.40.50.1390">
    <property type="entry name" value="Resolvase, N-terminal catalytic domain"/>
    <property type="match status" value="1"/>
</dbReference>
<dbReference type="SMART" id="SM00857">
    <property type="entry name" value="Resolvase"/>
    <property type="match status" value="1"/>
</dbReference>
<dbReference type="GO" id="GO:0000150">
    <property type="term" value="F:DNA strand exchange activity"/>
    <property type="evidence" value="ECO:0007669"/>
    <property type="project" value="InterPro"/>
</dbReference>
<dbReference type="EMBL" id="LQYN01000116">
    <property type="protein sequence ID" value="KYC92225.1"/>
    <property type="molecule type" value="Genomic_DNA"/>
</dbReference>
<dbReference type="OrthoDB" id="9769353at2"/>
<name>A0A150KKS6_9BACI</name>
<dbReference type="Pfam" id="PF07508">
    <property type="entry name" value="Recombinase"/>
    <property type="match status" value="1"/>
</dbReference>
<gene>
    <name evidence="3" type="ORF">B4102_3766</name>
</gene>
<dbReference type="AlphaFoldDB" id="A0A150KKS6"/>
<keyword evidence="1" id="KW-0175">Coiled coil</keyword>
<dbReference type="STRING" id="46224.B4102_3766"/>
<proteinExistence type="predicted"/>
<dbReference type="PANTHER" id="PTHR30461">
    <property type="entry name" value="DNA-INVERTASE FROM LAMBDOID PROPHAGE"/>
    <property type="match status" value="1"/>
</dbReference>
<dbReference type="RefSeq" id="WP_066235336.1">
    <property type="nucleotide sequence ID" value="NZ_LQYN01000116.1"/>
</dbReference>
<dbReference type="Gene3D" id="3.90.1750.20">
    <property type="entry name" value="Putative Large Serine Recombinase, Chain B, Domain 2"/>
    <property type="match status" value="1"/>
</dbReference>
<dbReference type="Pfam" id="PF13408">
    <property type="entry name" value="Zn_ribbon_recom"/>
    <property type="match status" value="1"/>
</dbReference>
<dbReference type="PANTHER" id="PTHR30461:SF23">
    <property type="entry name" value="DNA RECOMBINASE-RELATED"/>
    <property type="match status" value="1"/>
</dbReference>